<keyword evidence="2" id="KW-1185">Reference proteome</keyword>
<proteinExistence type="predicted"/>
<dbReference type="EMBL" id="CP113088">
    <property type="protein sequence ID" value="WAC01997.1"/>
    <property type="molecule type" value="Genomic_DNA"/>
</dbReference>
<reference evidence="1" key="1">
    <citation type="submission" date="2022-11" db="EMBL/GenBank/DDBJ databases">
        <title>Lacinutrix neustonica HL-RS19T sp. nov., isolated from the surface microlayer sample of brackish Lake Shihwa.</title>
        <authorList>
            <person name="Choi J.Y."/>
            <person name="Hwang C.Y."/>
        </authorList>
    </citation>
    <scope>NUCLEOTIDE SEQUENCE</scope>
    <source>
        <strain evidence="1">HL-RS19</strain>
    </source>
</reference>
<protein>
    <submittedName>
        <fullName evidence="1">Uncharacterized protein</fullName>
    </submittedName>
</protein>
<evidence type="ECO:0000313" key="1">
    <source>
        <dbReference type="EMBL" id="WAC01997.1"/>
    </source>
</evidence>
<sequence length="160" mass="17794">MNNFITLPLAVLYSLSISFQAESNIRLENSSSFDDISINTTIDIPVCVESFTDPVIIHNADIGIFPGESNSGKTFIPRTRISPIAIQENMVVTGIKAADDGKQILIYANQGNIILLPNNLNSSFGNRIEQHSNMIIQRGQVFELTYRASMNKWVITNDNF</sequence>
<gene>
    <name evidence="1" type="ORF">N7U66_19555</name>
</gene>
<dbReference type="KEGG" id="lnu:N7U66_19555"/>
<accession>A0A9E8SDQ1</accession>
<evidence type="ECO:0000313" key="2">
    <source>
        <dbReference type="Proteomes" id="UP001164705"/>
    </source>
</evidence>
<dbReference type="AlphaFoldDB" id="A0A9E8SDQ1"/>
<dbReference type="Proteomes" id="UP001164705">
    <property type="component" value="Chromosome"/>
</dbReference>
<name>A0A9E8SDQ1_9FLAO</name>
<dbReference type="RefSeq" id="WP_267676595.1">
    <property type="nucleotide sequence ID" value="NZ_CP113088.1"/>
</dbReference>
<organism evidence="1 2">
    <name type="scientific">Lacinutrix neustonica</name>
    <dbReference type="NCBI Taxonomy" id="2980107"/>
    <lineage>
        <taxon>Bacteria</taxon>
        <taxon>Pseudomonadati</taxon>
        <taxon>Bacteroidota</taxon>
        <taxon>Flavobacteriia</taxon>
        <taxon>Flavobacteriales</taxon>
        <taxon>Flavobacteriaceae</taxon>
        <taxon>Lacinutrix</taxon>
    </lineage>
</organism>